<reference evidence="1" key="2">
    <citation type="submission" date="2023-01" db="EMBL/GenBank/DDBJ databases">
        <authorList>
            <person name="Sun Q."/>
            <person name="Evtushenko L."/>
        </authorList>
    </citation>
    <scope>NUCLEOTIDE SEQUENCE</scope>
    <source>
        <strain evidence="1">VKM B-1499</strain>
    </source>
</reference>
<dbReference type="EMBL" id="BSFD01000002">
    <property type="protein sequence ID" value="GLK48121.1"/>
    <property type="molecule type" value="Genomic_DNA"/>
</dbReference>
<organism evidence="1 2">
    <name type="scientific">Brevundimonas intermedia</name>
    <dbReference type="NCBI Taxonomy" id="74315"/>
    <lineage>
        <taxon>Bacteria</taxon>
        <taxon>Pseudomonadati</taxon>
        <taxon>Pseudomonadota</taxon>
        <taxon>Alphaproteobacteria</taxon>
        <taxon>Caulobacterales</taxon>
        <taxon>Caulobacteraceae</taxon>
        <taxon>Brevundimonas</taxon>
    </lineage>
</organism>
<dbReference type="Proteomes" id="UP001143509">
    <property type="component" value="Unassembled WGS sequence"/>
</dbReference>
<name>A0ABQ5T6W5_9CAUL</name>
<proteinExistence type="predicted"/>
<keyword evidence="2" id="KW-1185">Reference proteome</keyword>
<evidence type="ECO:0008006" key="3">
    <source>
        <dbReference type="Google" id="ProtNLM"/>
    </source>
</evidence>
<dbReference type="RefSeq" id="WP_271164368.1">
    <property type="nucleotide sequence ID" value="NZ_BSFD01000002.1"/>
</dbReference>
<sequence>MSYFYDGEFDSLKIEKMILHVVGAGDFEPQQQMDDVEQEAFFLSRIQEIDASGLFIFDANSQTKRTIGEIADGTLSFEDGAQRLARDFSGRHSGTSADGALFMVELSSNTRNSSLYSIFKYDYREAVERTDDGGQNHLRRIVEAFVADKKALQKSCLVRVQDGEVLESVAAQDRMGRTPDLTDYFAAFLNVKRERNDHELNRGLNDALREVFTDRKADLPNQDAAAALRTAKDALSQRQRIDNAAVLEAVLVAAGNPDQPDMVAAFEATVVRKLRSAKLTGVEFAPDQQVLRRAARKRIQTVEGVTLEYPSDLEGIRVRTVPGANGSRTITIETARIEDETIIRDRIR</sequence>
<accession>A0ABQ5T6W5</accession>
<evidence type="ECO:0000313" key="1">
    <source>
        <dbReference type="EMBL" id="GLK48121.1"/>
    </source>
</evidence>
<comment type="caution">
    <text evidence="1">The sequence shown here is derived from an EMBL/GenBank/DDBJ whole genome shotgun (WGS) entry which is preliminary data.</text>
</comment>
<protein>
    <recommendedName>
        <fullName evidence="3">Nucleoid-associated protein</fullName>
    </recommendedName>
</protein>
<evidence type="ECO:0000313" key="2">
    <source>
        <dbReference type="Proteomes" id="UP001143509"/>
    </source>
</evidence>
<gene>
    <name evidence="1" type="ORF">GCM10017620_10940</name>
</gene>
<reference evidence="1" key="1">
    <citation type="journal article" date="2014" name="Int. J. Syst. Evol. Microbiol.">
        <title>Complete genome of a new Firmicutes species belonging to the dominant human colonic microbiota ('Ruminococcus bicirculans') reveals two chromosomes and a selective capacity to utilize plant glucans.</title>
        <authorList>
            <consortium name="NISC Comparative Sequencing Program"/>
            <person name="Wegmann U."/>
            <person name="Louis P."/>
            <person name="Goesmann A."/>
            <person name="Henrissat B."/>
            <person name="Duncan S.H."/>
            <person name="Flint H.J."/>
        </authorList>
    </citation>
    <scope>NUCLEOTIDE SEQUENCE</scope>
    <source>
        <strain evidence="1">VKM B-1499</strain>
    </source>
</reference>